<reference evidence="1" key="1">
    <citation type="submission" date="2020-06" db="EMBL/GenBank/DDBJ databases">
        <authorList>
            <person name="Ji K."/>
            <person name="Li J."/>
        </authorList>
    </citation>
    <scope>NUCLEOTIDE SEQUENCE</scope>
    <source>
        <strain evidence="1">JKM2019</strain>
        <tissue evidence="1">Whole body</tissue>
    </source>
</reference>
<dbReference type="Gene3D" id="2.40.70.10">
    <property type="entry name" value="Acid Proteases"/>
    <property type="match status" value="1"/>
</dbReference>
<dbReference type="Proteomes" id="UP000828236">
    <property type="component" value="Unassembled WGS sequence"/>
</dbReference>
<dbReference type="Pfam" id="PF13650">
    <property type="entry name" value="Asp_protease_2"/>
    <property type="match status" value="1"/>
</dbReference>
<dbReference type="InterPro" id="IPR021109">
    <property type="entry name" value="Peptidase_aspartic_dom_sf"/>
</dbReference>
<name>A0A9D4NSJ6_DERFA</name>
<accession>A0A9D4NSJ6</accession>
<organism evidence="1">
    <name type="scientific">Dermatophagoides farinae</name>
    <name type="common">American house dust mite</name>
    <dbReference type="NCBI Taxonomy" id="6954"/>
    <lineage>
        <taxon>Eukaryota</taxon>
        <taxon>Metazoa</taxon>
        <taxon>Ecdysozoa</taxon>
        <taxon>Arthropoda</taxon>
        <taxon>Chelicerata</taxon>
        <taxon>Arachnida</taxon>
        <taxon>Acari</taxon>
        <taxon>Acariformes</taxon>
        <taxon>Sarcoptiformes</taxon>
        <taxon>Astigmata</taxon>
        <taxon>Psoroptidia</taxon>
        <taxon>Analgoidea</taxon>
        <taxon>Pyroglyphidae</taxon>
        <taxon>Dermatophagoidinae</taxon>
        <taxon>Dermatophagoides</taxon>
    </lineage>
</organism>
<gene>
    <name evidence="1" type="ORF">HUG17_8888</name>
</gene>
<proteinExistence type="predicted"/>
<dbReference type="EMBL" id="SDOV01000008">
    <property type="protein sequence ID" value="KAH7637784.1"/>
    <property type="molecule type" value="Genomic_DNA"/>
</dbReference>
<dbReference type="AlphaFoldDB" id="A0A9D4NSJ6"/>
<evidence type="ECO:0008006" key="2">
    <source>
        <dbReference type="Google" id="ProtNLM"/>
    </source>
</evidence>
<comment type="caution">
    <text evidence="1">The sequence shown here is derived from an EMBL/GenBank/DDBJ whole genome shotgun (WGS) entry which is preliminary data.</text>
</comment>
<reference evidence="1" key="2">
    <citation type="journal article" date="2021" name="World Allergy Organ. J.">
        <title>Chromosome-level assembly of Dermatophagoides farinae genome and transcriptome reveals two novel allergens Der f 37 and Der f 39.</title>
        <authorList>
            <person name="Chen J."/>
            <person name="Cai Z."/>
            <person name="Fan D."/>
            <person name="Hu J."/>
            <person name="Hou Y."/>
            <person name="He Y."/>
            <person name="Zhang Z."/>
            <person name="Zhao Z."/>
            <person name="Gao P."/>
            <person name="Hu W."/>
            <person name="Sun J."/>
            <person name="Li J."/>
            <person name="Ji K."/>
        </authorList>
    </citation>
    <scope>NUCLEOTIDE SEQUENCE</scope>
    <source>
        <strain evidence="1">JKM2019</strain>
    </source>
</reference>
<evidence type="ECO:0000313" key="1">
    <source>
        <dbReference type="EMBL" id="KAH7637784.1"/>
    </source>
</evidence>
<dbReference type="CDD" id="cd00303">
    <property type="entry name" value="retropepsin_like"/>
    <property type="match status" value="1"/>
</dbReference>
<sequence length="270" mass="30676">MQAKSTNETKSLLHRRPRYVRRTVIIKRKIRPLTIQERRQIAIENECASDKAVPRHNSKDCNRRLKCAICSRNHTTYLCNDLKPKTSSATTTSNGAKRITNGTSLYKTTMATINGRNVRVLFDDGSGTSFISRRLAELWRLKTDDVEPIYMETLSQSSPTVTGSKVVSLSIPIWNGTNERLKFRINDKLNKIADSIQSAMINTTIRQHMTSFHDERKNGRHIGLGRTTLTQIQSCIDSNFIEAKKMITGSMKTNDRRSTATSITNGWKRT</sequence>
<protein>
    <recommendedName>
        <fullName evidence="2">Peptidase aspartic putative domain-containing protein</fullName>
    </recommendedName>
</protein>